<evidence type="ECO:0000313" key="2">
    <source>
        <dbReference type="Ensembl" id="ENSPREP00000014767.1"/>
    </source>
</evidence>
<evidence type="ECO:0000313" key="3">
    <source>
        <dbReference type="Proteomes" id="UP000242638"/>
    </source>
</evidence>
<dbReference type="Bgee" id="ENSPREG00000009975">
    <property type="expression patterns" value="Expressed in head and 1 other cell type or tissue"/>
</dbReference>
<evidence type="ECO:0000256" key="1">
    <source>
        <dbReference type="SAM" id="Phobius"/>
    </source>
</evidence>
<proteinExistence type="predicted"/>
<accession>A0A3P9NYW5</accession>
<dbReference type="Proteomes" id="UP000242638">
    <property type="component" value="Unassembled WGS sequence"/>
</dbReference>
<protein>
    <recommendedName>
        <fullName evidence="4">C-type lectin domain-containing protein</fullName>
    </recommendedName>
</protein>
<keyword evidence="1" id="KW-1133">Transmembrane helix</keyword>
<dbReference type="STRING" id="8081.ENSPREP00000014767"/>
<keyword evidence="1" id="KW-0472">Membrane</keyword>
<keyword evidence="1" id="KW-0812">Transmembrane</keyword>
<dbReference type="InterPro" id="IPR016186">
    <property type="entry name" value="C-type_lectin-like/link_sf"/>
</dbReference>
<sequence>QDEGKTGRHRLLGFILAIICLILLVVVVVLGVKREYAPPCISATKSHTYVGSKVGYYSRQLTWSESQKNCSSSGGSLAIVTNQTVQVCTVTLVVVPFSSLLGYNYLHSAFCANLFLLLL</sequence>
<dbReference type="AlphaFoldDB" id="A0A3P9NYW5"/>
<keyword evidence="3" id="KW-1185">Reference proteome</keyword>
<dbReference type="Gene3D" id="3.10.100.10">
    <property type="entry name" value="Mannose-Binding Protein A, subunit A"/>
    <property type="match status" value="1"/>
</dbReference>
<evidence type="ECO:0008006" key="4">
    <source>
        <dbReference type="Google" id="ProtNLM"/>
    </source>
</evidence>
<feature type="transmembrane region" description="Helical" evidence="1">
    <location>
        <begin position="12"/>
        <end position="32"/>
    </location>
</feature>
<organism evidence="2 3">
    <name type="scientific">Poecilia reticulata</name>
    <name type="common">Guppy</name>
    <name type="synonym">Acanthophacelus reticulatus</name>
    <dbReference type="NCBI Taxonomy" id="8081"/>
    <lineage>
        <taxon>Eukaryota</taxon>
        <taxon>Metazoa</taxon>
        <taxon>Chordata</taxon>
        <taxon>Craniata</taxon>
        <taxon>Vertebrata</taxon>
        <taxon>Euteleostomi</taxon>
        <taxon>Actinopterygii</taxon>
        <taxon>Neopterygii</taxon>
        <taxon>Teleostei</taxon>
        <taxon>Neoteleostei</taxon>
        <taxon>Acanthomorphata</taxon>
        <taxon>Ovalentaria</taxon>
        <taxon>Atherinomorphae</taxon>
        <taxon>Cyprinodontiformes</taxon>
        <taxon>Poeciliidae</taxon>
        <taxon>Poeciliinae</taxon>
        <taxon>Poecilia</taxon>
    </lineage>
</organism>
<reference evidence="3" key="1">
    <citation type="submission" date="2013-11" db="EMBL/GenBank/DDBJ databases">
        <title>The genomic landscape of the Guanapo guppy.</title>
        <authorList>
            <person name="Kuenstner A."/>
            <person name="Dreyer C."/>
        </authorList>
    </citation>
    <scope>NUCLEOTIDE SEQUENCE</scope>
    <source>
        <strain evidence="3">Guanapo</strain>
    </source>
</reference>
<dbReference type="InterPro" id="IPR016187">
    <property type="entry name" value="CTDL_fold"/>
</dbReference>
<dbReference type="SUPFAM" id="SSF56436">
    <property type="entry name" value="C-type lectin-like"/>
    <property type="match status" value="1"/>
</dbReference>
<dbReference type="Ensembl" id="ENSPRET00000014919.1">
    <property type="protein sequence ID" value="ENSPREP00000014767.1"/>
    <property type="gene ID" value="ENSPREG00000009975.1"/>
</dbReference>
<name>A0A3P9NYW5_POERE</name>
<reference evidence="2" key="2">
    <citation type="submission" date="2025-08" db="UniProtKB">
        <authorList>
            <consortium name="Ensembl"/>
        </authorList>
    </citation>
    <scope>IDENTIFICATION</scope>
    <source>
        <strain evidence="2">Guanapo</strain>
    </source>
</reference>
<reference evidence="2" key="3">
    <citation type="submission" date="2025-09" db="UniProtKB">
        <authorList>
            <consortium name="Ensembl"/>
        </authorList>
    </citation>
    <scope>IDENTIFICATION</scope>
    <source>
        <strain evidence="2">Guanapo</strain>
    </source>
</reference>